<evidence type="ECO:0000313" key="3">
    <source>
        <dbReference type="Proteomes" id="UP000501090"/>
    </source>
</evidence>
<dbReference type="Proteomes" id="UP000501090">
    <property type="component" value="Chromosome"/>
</dbReference>
<evidence type="ECO:0000313" key="2">
    <source>
        <dbReference type="EMBL" id="QKM60926.1"/>
    </source>
</evidence>
<feature type="chain" id="PRO_5026845521" evidence="1">
    <location>
        <begin position="23"/>
        <end position="110"/>
    </location>
</feature>
<reference evidence="2 3" key="1">
    <citation type="submission" date="2018-04" db="EMBL/GenBank/DDBJ databases">
        <title>Polynucleobacter sp. UK-Long2-W17 genome.</title>
        <authorList>
            <person name="Hahn M.W."/>
        </authorList>
    </citation>
    <scope>NUCLEOTIDE SEQUENCE [LARGE SCALE GENOMIC DNA]</scope>
    <source>
        <strain evidence="2 3">UK-Long2-W17</strain>
    </source>
</reference>
<organism evidence="2 3">
    <name type="scientific">Polynucleobacter arcticus</name>
    <dbReference type="NCBI Taxonomy" id="1743165"/>
    <lineage>
        <taxon>Bacteria</taxon>
        <taxon>Pseudomonadati</taxon>
        <taxon>Pseudomonadota</taxon>
        <taxon>Betaproteobacteria</taxon>
        <taxon>Burkholderiales</taxon>
        <taxon>Burkholderiaceae</taxon>
        <taxon>Polynucleobacter</taxon>
    </lineage>
</organism>
<sequence>MRLSTLIISIGLFVTALSPAQAQQVNTTQVSPGYKESCVKEQMQVHAKLKGISAGTFNDFCDCTARQLSNSLSAAQLKELNQSKSRPEWFKTAEQAAGKVCLKEDPKTQV</sequence>
<dbReference type="RefSeq" id="WP_173960691.1">
    <property type="nucleotide sequence ID" value="NZ_CBCSCC010000004.1"/>
</dbReference>
<protein>
    <submittedName>
        <fullName evidence="2">Uncharacterized protein</fullName>
    </submittedName>
</protein>
<dbReference type="AlphaFoldDB" id="A0A6M9PSM0"/>
<dbReference type="EMBL" id="CP028940">
    <property type="protein sequence ID" value="QKM60926.1"/>
    <property type="molecule type" value="Genomic_DNA"/>
</dbReference>
<gene>
    <name evidence="2" type="ORF">DN92_07760</name>
</gene>
<name>A0A6M9PSM0_9BURK</name>
<keyword evidence="3" id="KW-1185">Reference proteome</keyword>
<accession>A0A6M9PSM0</accession>
<feature type="signal peptide" evidence="1">
    <location>
        <begin position="1"/>
        <end position="22"/>
    </location>
</feature>
<dbReference type="KEGG" id="pard:DN92_07760"/>
<evidence type="ECO:0000256" key="1">
    <source>
        <dbReference type="SAM" id="SignalP"/>
    </source>
</evidence>
<proteinExistence type="predicted"/>
<keyword evidence="1" id="KW-0732">Signal</keyword>